<protein>
    <submittedName>
        <fullName evidence="1">Uncharacterized protein</fullName>
    </submittedName>
</protein>
<name>A0ABW9AQC4_9BURK</name>
<dbReference type="EMBL" id="JAQQEZ010000008">
    <property type="protein sequence ID" value="MFM0002231.1"/>
    <property type="molecule type" value="Genomic_DNA"/>
</dbReference>
<dbReference type="RefSeq" id="WP_408177614.1">
    <property type="nucleotide sequence ID" value="NZ_JAQQEZ010000008.1"/>
</dbReference>
<evidence type="ECO:0000313" key="1">
    <source>
        <dbReference type="EMBL" id="MFM0002231.1"/>
    </source>
</evidence>
<organism evidence="1 2">
    <name type="scientific">Paraburkholderia dipogonis</name>
    <dbReference type="NCBI Taxonomy" id="1211383"/>
    <lineage>
        <taxon>Bacteria</taxon>
        <taxon>Pseudomonadati</taxon>
        <taxon>Pseudomonadota</taxon>
        <taxon>Betaproteobacteria</taxon>
        <taxon>Burkholderiales</taxon>
        <taxon>Burkholderiaceae</taxon>
        <taxon>Paraburkholderia</taxon>
    </lineage>
</organism>
<sequence>MNQWTSGCGRIVLSMSLEQACGAYHPGRCDDEVRALSEVDEVSRQLTALDPALVREELKQYGAWDEAELADHEQNLQRLLWLAAGSVTEGDPDA</sequence>
<comment type="caution">
    <text evidence="1">The sequence shown here is derived from an EMBL/GenBank/DDBJ whole genome shotgun (WGS) entry which is preliminary data.</text>
</comment>
<accession>A0ABW9AQC4</accession>
<reference evidence="1 2" key="1">
    <citation type="journal article" date="2024" name="Chem. Sci.">
        <title>Discovery of megapolipeptins by genome mining of a Burkholderiales bacteria collection.</title>
        <authorList>
            <person name="Paulo B.S."/>
            <person name="Recchia M.J.J."/>
            <person name="Lee S."/>
            <person name="Fergusson C.H."/>
            <person name="Romanowski S.B."/>
            <person name="Hernandez A."/>
            <person name="Krull N."/>
            <person name="Liu D.Y."/>
            <person name="Cavanagh H."/>
            <person name="Bos A."/>
            <person name="Gray C.A."/>
            <person name="Murphy B.T."/>
            <person name="Linington R.G."/>
            <person name="Eustaquio A.S."/>
        </authorList>
    </citation>
    <scope>NUCLEOTIDE SEQUENCE [LARGE SCALE GENOMIC DNA]</scope>
    <source>
        <strain evidence="1 2">RL17-350-BIC-A</strain>
    </source>
</reference>
<keyword evidence="2" id="KW-1185">Reference proteome</keyword>
<proteinExistence type="predicted"/>
<gene>
    <name evidence="1" type="ORF">PQR57_14525</name>
</gene>
<evidence type="ECO:0000313" key="2">
    <source>
        <dbReference type="Proteomes" id="UP001629230"/>
    </source>
</evidence>
<dbReference type="Proteomes" id="UP001629230">
    <property type="component" value="Unassembled WGS sequence"/>
</dbReference>